<keyword evidence="2" id="KW-1185">Reference proteome</keyword>
<gene>
    <name evidence="1" type="ORF">SAMN05421749_101356</name>
</gene>
<dbReference type="EMBL" id="FMYK01000001">
    <property type="protein sequence ID" value="SDB84899.1"/>
    <property type="molecule type" value="Genomic_DNA"/>
</dbReference>
<evidence type="ECO:0000313" key="2">
    <source>
        <dbReference type="Proteomes" id="UP000242317"/>
    </source>
</evidence>
<dbReference type="AlphaFoldDB" id="A0A1G6GSJ5"/>
<organism evidence="1 2">
    <name type="scientific">Acinetobacter marinus</name>
    <dbReference type="NCBI Taxonomy" id="281375"/>
    <lineage>
        <taxon>Bacteria</taxon>
        <taxon>Pseudomonadati</taxon>
        <taxon>Pseudomonadota</taxon>
        <taxon>Gammaproteobacteria</taxon>
        <taxon>Moraxellales</taxon>
        <taxon>Moraxellaceae</taxon>
        <taxon>Acinetobacter</taxon>
    </lineage>
</organism>
<sequence length="31" mass="3466">MSFDTKEKGMKSDLMPFSEATCAVGNGEYYK</sequence>
<evidence type="ECO:0000313" key="1">
    <source>
        <dbReference type="EMBL" id="SDB84899.1"/>
    </source>
</evidence>
<proteinExistence type="predicted"/>
<name>A0A1G6GSJ5_9GAMM</name>
<protein>
    <submittedName>
        <fullName evidence="1">Uncharacterized protein</fullName>
    </submittedName>
</protein>
<accession>A0A1G6GSJ5</accession>
<dbReference type="Proteomes" id="UP000242317">
    <property type="component" value="Unassembled WGS sequence"/>
</dbReference>
<reference evidence="2" key="1">
    <citation type="submission" date="2016-09" db="EMBL/GenBank/DDBJ databases">
        <authorList>
            <person name="Varghese N."/>
            <person name="Submissions S."/>
        </authorList>
    </citation>
    <scope>NUCLEOTIDE SEQUENCE [LARGE SCALE GENOMIC DNA]</scope>
    <source>
        <strain evidence="2">ANC 3699</strain>
    </source>
</reference>